<dbReference type="InterPro" id="IPR018126">
    <property type="entry name" value="SASP_alpha/beta-type_CS"/>
</dbReference>
<dbReference type="GO" id="GO:0030435">
    <property type="term" value="P:sporulation resulting in formation of a cellular spore"/>
    <property type="evidence" value="ECO:0007669"/>
    <property type="project" value="UniProtKB-KW"/>
</dbReference>
<dbReference type="Gene3D" id="6.10.10.80">
    <property type="entry name" value="Small, acid-soluble spore protein, alpha/beta type-like"/>
    <property type="match status" value="1"/>
</dbReference>
<evidence type="ECO:0000313" key="6">
    <source>
        <dbReference type="Proteomes" id="UP000198656"/>
    </source>
</evidence>
<evidence type="ECO:0000256" key="4">
    <source>
        <dbReference type="ARBA" id="ARBA00023125"/>
    </source>
</evidence>
<dbReference type="AlphaFoldDB" id="A0A1G8LFU7"/>
<comment type="similarity">
    <text evidence="2">Belongs to the alpha/beta-type SASP family.</text>
</comment>
<evidence type="ECO:0000313" key="5">
    <source>
        <dbReference type="EMBL" id="SDI54495.1"/>
    </source>
</evidence>
<evidence type="ECO:0000256" key="2">
    <source>
        <dbReference type="ARBA" id="ARBA00005442"/>
    </source>
</evidence>
<dbReference type="PANTHER" id="PTHR36107:SF1">
    <property type="entry name" value="SMALL, ACID-SOLUBLE SPORE PROTEIN A"/>
    <property type="match status" value="1"/>
</dbReference>
<dbReference type="Proteomes" id="UP000198656">
    <property type="component" value="Unassembled WGS sequence"/>
</dbReference>
<comment type="function">
    <text evidence="1">SASP are bound to spore DNA. They are double-stranded DNA-binding proteins that cause DNA to change to an a-like conformation. They protect the DNA backbone from chemical and enzymatic cleavage and are thus involved in dormant spore's high resistance to UV light.</text>
</comment>
<proteinExistence type="inferred from homology"/>
<name>A0A1G8LFU7_9FIRM</name>
<dbReference type="InterPro" id="IPR050847">
    <property type="entry name" value="SASP_DNA-binding"/>
</dbReference>
<dbReference type="Pfam" id="PF00269">
    <property type="entry name" value="SASP"/>
    <property type="match status" value="1"/>
</dbReference>
<dbReference type="EMBL" id="FNCP01000048">
    <property type="protein sequence ID" value="SDI54495.1"/>
    <property type="molecule type" value="Genomic_DNA"/>
</dbReference>
<keyword evidence="4" id="KW-0238">DNA-binding</keyword>
<dbReference type="PROSITE" id="PS00304">
    <property type="entry name" value="SASP_1"/>
    <property type="match status" value="1"/>
</dbReference>
<keyword evidence="6" id="KW-1185">Reference proteome</keyword>
<accession>A0A1G8LFU7</accession>
<dbReference type="InterPro" id="IPR001448">
    <property type="entry name" value="SASP_alpha/beta-type"/>
</dbReference>
<dbReference type="GO" id="GO:0006265">
    <property type="term" value="P:DNA topological change"/>
    <property type="evidence" value="ECO:0007669"/>
    <property type="project" value="InterPro"/>
</dbReference>
<dbReference type="InterPro" id="IPR038300">
    <property type="entry name" value="SASP_sf_alpha/beta"/>
</dbReference>
<protein>
    <submittedName>
        <fullName evidence="5">Small, acid-soluble spore protein, alpha/beta type</fullName>
    </submittedName>
</protein>
<sequence length="68" mass="7376">MSGERSTNTPAAQGASQQLDQFKYEVASEMGLQLGGDRTSRENGSVGGQMTKRMIQFAEEHLKNGSKI</sequence>
<dbReference type="OrthoDB" id="1683773at2"/>
<dbReference type="GO" id="GO:0003690">
    <property type="term" value="F:double-stranded DNA binding"/>
    <property type="evidence" value="ECO:0007669"/>
    <property type="project" value="InterPro"/>
</dbReference>
<gene>
    <name evidence="5" type="ORF">SAMN05443529_14813</name>
</gene>
<keyword evidence="3" id="KW-0749">Sporulation</keyword>
<reference evidence="6" key="1">
    <citation type="submission" date="2016-10" db="EMBL/GenBank/DDBJ databases">
        <authorList>
            <person name="Varghese N."/>
            <person name="Submissions S."/>
        </authorList>
    </citation>
    <scope>NUCLEOTIDE SEQUENCE [LARGE SCALE GENOMIC DNA]</scope>
    <source>
        <strain evidence="6">DSM 8344</strain>
    </source>
</reference>
<dbReference type="STRING" id="1121419.SAMN05443529_14813"/>
<evidence type="ECO:0000256" key="1">
    <source>
        <dbReference type="ARBA" id="ARBA00003863"/>
    </source>
</evidence>
<evidence type="ECO:0000256" key="3">
    <source>
        <dbReference type="ARBA" id="ARBA00022969"/>
    </source>
</evidence>
<dbReference type="PANTHER" id="PTHR36107">
    <property type="entry name" value="SMALL, ACID-SOLUBLE SPORE PROTEIN A"/>
    <property type="match status" value="1"/>
</dbReference>
<dbReference type="RefSeq" id="WP_034602265.1">
    <property type="nucleotide sequence ID" value="NZ_FNCP01000048.1"/>
</dbReference>
<organism evidence="5 6">
    <name type="scientific">Desulfosporosinus hippei DSM 8344</name>
    <dbReference type="NCBI Taxonomy" id="1121419"/>
    <lineage>
        <taxon>Bacteria</taxon>
        <taxon>Bacillati</taxon>
        <taxon>Bacillota</taxon>
        <taxon>Clostridia</taxon>
        <taxon>Eubacteriales</taxon>
        <taxon>Desulfitobacteriaceae</taxon>
        <taxon>Desulfosporosinus</taxon>
    </lineage>
</organism>